<evidence type="ECO:0000313" key="5">
    <source>
        <dbReference type="Proteomes" id="UP000013827"/>
    </source>
</evidence>
<keyword evidence="5" id="KW-1185">Reference proteome</keyword>
<feature type="chain" id="PRO_5044053584" description="Ribosome-associated translation inhibitor RaiA" evidence="3">
    <location>
        <begin position="17"/>
        <end position="184"/>
    </location>
</feature>
<protein>
    <recommendedName>
        <fullName evidence="6">Ribosome-associated translation inhibitor RaiA</fullName>
    </recommendedName>
</protein>
<evidence type="ECO:0000313" key="4">
    <source>
        <dbReference type="EnsemblProtists" id="EOD25345"/>
    </source>
</evidence>
<dbReference type="HOGENOM" id="CLU_1470799_0_0_1"/>
<dbReference type="InterPro" id="IPR036567">
    <property type="entry name" value="RHF-like"/>
</dbReference>
<keyword evidence="1" id="KW-0810">Translation regulation</keyword>
<dbReference type="PaxDb" id="2903-EOD20905"/>
<dbReference type="GeneID" id="17270939"/>
<dbReference type="RefSeq" id="XP_005777774.1">
    <property type="nucleotide sequence ID" value="XM_005777717.1"/>
</dbReference>
<reference evidence="4" key="2">
    <citation type="submission" date="2024-10" db="UniProtKB">
        <authorList>
            <consortium name="EnsemblProtists"/>
        </authorList>
    </citation>
    <scope>IDENTIFICATION</scope>
</reference>
<dbReference type="GO" id="GO:0022627">
    <property type="term" value="C:cytosolic small ribosomal subunit"/>
    <property type="evidence" value="ECO:0007669"/>
    <property type="project" value="TreeGrafter"/>
</dbReference>
<feature type="signal peptide" evidence="3">
    <location>
        <begin position="1"/>
        <end position="16"/>
    </location>
</feature>
<evidence type="ECO:0000256" key="2">
    <source>
        <dbReference type="SAM" id="MobiDB-lite"/>
    </source>
</evidence>
<proteinExistence type="predicted"/>
<dbReference type="AlphaFoldDB" id="A0A0D3JPB0"/>
<dbReference type="Pfam" id="PF02482">
    <property type="entry name" value="Ribosomal_S30AE"/>
    <property type="match status" value="1"/>
</dbReference>
<evidence type="ECO:0000256" key="1">
    <source>
        <dbReference type="ARBA" id="ARBA00022845"/>
    </source>
</evidence>
<dbReference type="RefSeq" id="XP_005773334.1">
    <property type="nucleotide sequence ID" value="XM_005773277.1"/>
</dbReference>
<dbReference type="KEGG" id="ehx:EMIHUDRAFT_450844"/>
<dbReference type="InterPro" id="IPR003489">
    <property type="entry name" value="RHF/RaiA"/>
</dbReference>
<dbReference type="KEGG" id="ehx:EMIHUDRAFT_457572"/>
<keyword evidence="3" id="KW-0732">Signal</keyword>
<organism evidence="4 5">
    <name type="scientific">Emiliania huxleyi (strain CCMP1516)</name>
    <dbReference type="NCBI Taxonomy" id="280463"/>
    <lineage>
        <taxon>Eukaryota</taxon>
        <taxon>Haptista</taxon>
        <taxon>Haptophyta</taxon>
        <taxon>Prymnesiophyceae</taxon>
        <taxon>Isochrysidales</taxon>
        <taxon>Noelaerhabdaceae</taxon>
        <taxon>Emiliania</taxon>
    </lineage>
</organism>
<dbReference type="Proteomes" id="UP000013827">
    <property type="component" value="Unassembled WGS sequence"/>
</dbReference>
<dbReference type="EnsemblProtists" id="EOD25345">
    <property type="protein sequence ID" value="EOD25345"/>
    <property type="gene ID" value="EMIHUDRAFT_457572"/>
</dbReference>
<dbReference type="GO" id="GO:0045900">
    <property type="term" value="P:negative regulation of translational elongation"/>
    <property type="evidence" value="ECO:0007669"/>
    <property type="project" value="TreeGrafter"/>
</dbReference>
<dbReference type="EnsemblProtists" id="EOD20905">
    <property type="protein sequence ID" value="EOD20905"/>
    <property type="gene ID" value="EMIHUDRAFT_450844"/>
</dbReference>
<sequence length="184" mass="20177">MIAATVTNMIAAAALGFLAPTRVYRGSVSMDVVYRGRVSMDVVKTNAVKVSGNFEITDSISSFADKKLAKPLETFGALLTDDLMLHLKVESRALHDTEHKGKEAHIAEATVYCVDKHVINAKAEGEDMYASIDELADTLTRSLRKYKEKRIDLKEGRKRASKGELAEGGDSDEELEDESEVPAE</sequence>
<dbReference type="InterPro" id="IPR050574">
    <property type="entry name" value="HPF/YfiA_ribosome-assoc"/>
</dbReference>
<dbReference type="GeneID" id="17266451"/>
<dbReference type="Gene3D" id="3.30.160.100">
    <property type="entry name" value="Ribosome hibernation promotion factor-like"/>
    <property type="match status" value="1"/>
</dbReference>
<evidence type="ECO:0000256" key="3">
    <source>
        <dbReference type="SAM" id="SignalP"/>
    </source>
</evidence>
<dbReference type="GO" id="GO:0043024">
    <property type="term" value="F:ribosomal small subunit binding"/>
    <property type="evidence" value="ECO:0007669"/>
    <property type="project" value="TreeGrafter"/>
</dbReference>
<evidence type="ECO:0008006" key="6">
    <source>
        <dbReference type="Google" id="ProtNLM"/>
    </source>
</evidence>
<dbReference type="PANTHER" id="PTHR33231:SF1">
    <property type="entry name" value="30S RIBOSOMAL PROTEIN"/>
    <property type="match status" value="1"/>
</dbReference>
<reference evidence="5" key="1">
    <citation type="journal article" date="2013" name="Nature">
        <title>Pan genome of the phytoplankton Emiliania underpins its global distribution.</title>
        <authorList>
            <person name="Read B.A."/>
            <person name="Kegel J."/>
            <person name="Klute M.J."/>
            <person name="Kuo A."/>
            <person name="Lefebvre S.C."/>
            <person name="Maumus F."/>
            <person name="Mayer C."/>
            <person name="Miller J."/>
            <person name="Monier A."/>
            <person name="Salamov A."/>
            <person name="Young J."/>
            <person name="Aguilar M."/>
            <person name="Claverie J.M."/>
            <person name="Frickenhaus S."/>
            <person name="Gonzalez K."/>
            <person name="Herman E.K."/>
            <person name="Lin Y.C."/>
            <person name="Napier J."/>
            <person name="Ogata H."/>
            <person name="Sarno A.F."/>
            <person name="Shmutz J."/>
            <person name="Schroeder D."/>
            <person name="de Vargas C."/>
            <person name="Verret F."/>
            <person name="von Dassow P."/>
            <person name="Valentin K."/>
            <person name="Van de Peer Y."/>
            <person name="Wheeler G."/>
            <person name="Dacks J.B."/>
            <person name="Delwiche C.F."/>
            <person name="Dyhrman S.T."/>
            <person name="Glockner G."/>
            <person name="John U."/>
            <person name="Richards T."/>
            <person name="Worden A.Z."/>
            <person name="Zhang X."/>
            <person name="Grigoriev I.V."/>
            <person name="Allen A.E."/>
            <person name="Bidle K."/>
            <person name="Borodovsky M."/>
            <person name="Bowler C."/>
            <person name="Brownlee C."/>
            <person name="Cock J.M."/>
            <person name="Elias M."/>
            <person name="Gladyshev V.N."/>
            <person name="Groth M."/>
            <person name="Guda C."/>
            <person name="Hadaegh A."/>
            <person name="Iglesias-Rodriguez M.D."/>
            <person name="Jenkins J."/>
            <person name="Jones B.M."/>
            <person name="Lawson T."/>
            <person name="Leese F."/>
            <person name="Lindquist E."/>
            <person name="Lobanov A."/>
            <person name="Lomsadze A."/>
            <person name="Malik S.B."/>
            <person name="Marsh M.E."/>
            <person name="Mackinder L."/>
            <person name="Mock T."/>
            <person name="Mueller-Roeber B."/>
            <person name="Pagarete A."/>
            <person name="Parker M."/>
            <person name="Probert I."/>
            <person name="Quesneville H."/>
            <person name="Raines C."/>
            <person name="Rensing S.A."/>
            <person name="Riano-Pachon D.M."/>
            <person name="Richier S."/>
            <person name="Rokitta S."/>
            <person name="Shiraiwa Y."/>
            <person name="Soanes D.M."/>
            <person name="van der Giezen M."/>
            <person name="Wahlund T.M."/>
            <person name="Williams B."/>
            <person name="Wilson W."/>
            <person name="Wolfe G."/>
            <person name="Wurch L.L."/>
        </authorList>
    </citation>
    <scope>NUCLEOTIDE SEQUENCE</scope>
</reference>
<dbReference type="NCBIfam" id="TIGR00741">
    <property type="entry name" value="yfiA"/>
    <property type="match status" value="1"/>
</dbReference>
<feature type="compositionally biased region" description="Acidic residues" evidence="2">
    <location>
        <begin position="167"/>
        <end position="184"/>
    </location>
</feature>
<dbReference type="CDD" id="cd00552">
    <property type="entry name" value="RaiA"/>
    <property type="match status" value="1"/>
</dbReference>
<dbReference type="PANTHER" id="PTHR33231">
    <property type="entry name" value="30S RIBOSOMAL PROTEIN"/>
    <property type="match status" value="1"/>
</dbReference>
<name>A0A0D3JPB0_EMIH1</name>
<dbReference type="SUPFAM" id="SSF69754">
    <property type="entry name" value="Ribosome binding protein Y (YfiA homologue)"/>
    <property type="match status" value="1"/>
</dbReference>
<accession>A0A0D3JPB0</accession>
<feature type="region of interest" description="Disordered" evidence="2">
    <location>
        <begin position="157"/>
        <end position="184"/>
    </location>
</feature>